<dbReference type="EMBL" id="CAJNON010004590">
    <property type="protein sequence ID" value="CAF1531847.1"/>
    <property type="molecule type" value="Genomic_DNA"/>
</dbReference>
<proteinExistence type="predicted"/>
<dbReference type="Proteomes" id="UP000663891">
    <property type="component" value="Unassembled WGS sequence"/>
</dbReference>
<organism evidence="1 2">
    <name type="scientific">Adineta steineri</name>
    <dbReference type="NCBI Taxonomy" id="433720"/>
    <lineage>
        <taxon>Eukaryota</taxon>
        <taxon>Metazoa</taxon>
        <taxon>Spiralia</taxon>
        <taxon>Gnathifera</taxon>
        <taxon>Rotifera</taxon>
        <taxon>Eurotatoria</taxon>
        <taxon>Bdelloidea</taxon>
        <taxon>Adinetida</taxon>
        <taxon>Adinetidae</taxon>
        <taxon>Adineta</taxon>
    </lineage>
</organism>
<sequence>MCAHPAPLHPIVS</sequence>
<gene>
    <name evidence="1" type="ORF">VCS650_LOCUS43728</name>
</gene>
<name>A0A815VFX8_9BILA</name>
<reference evidence="1" key="1">
    <citation type="submission" date="2021-02" db="EMBL/GenBank/DDBJ databases">
        <authorList>
            <person name="Nowell W R."/>
        </authorList>
    </citation>
    <scope>NUCLEOTIDE SEQUENCE</scope>
</reference>
<feature type="non-terminal residue" evidence="1">
    <location>
        <position position="13"/>
    </location>
</feature>
<evidence type="ECO:0000313" key="1">
    <source>
        <dbReference type="EMBL" id="CAF1531847.1"/>
    </source>
</evidence>
<evidence type="ECO:0000313" key="2">
    <source>
        <dbReference type="Proteomes" id="UP000663891"/>
    </source>
</evidence>
<comment type="caution">
    <text evidence="1">The sequence shown here is derived from an EMBL/GenBank/DDBJ whole genome shotgun (WGS) entry which is preliminary data.</text>
</comment>
<accession>A0A815VFX8</accession>
<protein>
    <submittedName>
        <fullName evidence="1">Uncharacterized protein</fullName>
    </submittedName>
</protein>